<feature type="transmembrane region" description="Helical" evidence="1">
    <location>
        <begin position="109"/>
        <end position="128"/>
    </location>
</feature>
<dbReference type="Proteomes" id="UP000248198">
    <property type="component" value="Unassembled WGS sequence"/>
</dbReference>
<sequence length="183" mass="21028">MELKMNTKQVLNLLLIFCWIIFVGLCIEAGAFITNAVFAIINPAIIPRLWQQVDLSELYKYNYGYFFVLTLIVGIVSVIKAWLFFLMIKTLHNKNLNVHQPFNKELRHFVFYLSYLALGIGLFSAYGIKYSAWIAAQGVKMPDSQDLRIGGADVWLFMAVILFVIAHIFKRGIEIQTENELTI</sequence>
<feature type="transmembrane region" description="Helical" evidence="1">
    <location>
        <begin position="65"/>
        <end position="88"/>
    </location>
</feature>
<keyword evidence="1" id="KW-0812">Transmembrane</keyword>
<protein>
    <recommendedName>
        <fullName evidence="4">DUF2975 family protein</fullName>
    </recommendedName>
</protein>
<dbReference type="AlphaFoldDB" id="A0A318UQ44"/>
<feature type="transmembrane region" description="Helical" evidence="1">
    <location>
        <begin position="148"/>
        <end position="169"/>
    </location>
</feature>
<evidence type="ECO:0000313" key="3">
    <source>
        <dbReference type="Proteomes" id="UP000248198"/>
    </source>
</evidence>
<name>A0A318UQ44_9SPHI</name>
<keyword evidence="3" id="KW-1185">Reference proteome</keyword>
<keyword evidence="1" id="KW-1133">Transmembrane helix</keyword>
<evidence type="ECO:0000256" key="1">
    <source>
        <dbReference type="SAM" id="Phobius"/>
    </source>
</evidence>
<proteinExistence type="predicted"/>
<evidence type="ECO:0008006" key="4">
    <source>
        <dbReference type="Google" id="ProtNLM"/>
    </source>
</evidence>
<dbReference type="OrthoDB" id="672524at2"/>
<accession>A0A318UQ44</accession>
<keyword evidence="1" id="KW-0472">Membrane</keyword>
<evidence type="ECO:0000313" key="2">
    <source>
        <dbReference type="EMBL" id="PYF72838.1"/>
    </source>
</evidence>
<dbReference type="EMBL" id="QKLU01000005">
    <property type="protein sequence ID" value="PYF72838.1"/>
    <property type="molecule type" value="Genomic_DNA"/>
</dbReference>
<feature type="transmembrane region" description="Helical" evidence="1">
    <location>
        <begin position="12"/>
        <end position="45"/>
    </location>
</feature>
<gene>
    <name evidence="2" type="ORF">B0O44_105209</name>
</gene>
<reference evidence="2 3" key="1">
    <citation type="submission" date="2018-06" db="EMBL/GenBank/DDBJ databases">
        <title>Genomic Encyclopedia of Archaeal and Bacterial Type Strains, Phase II (KMG-II): from individual species to whole genera.</title>
        <authorList>
            <person name="Goeker M."/>
        </authorList>
    </citation>
    <scope>NUCLEOTIDE SEQUENCE [LARGE SCALE GENOMIC DNA]</scope>
    <source>
        <strain evidence="2 3">DSM 27372</strain>
    </source>
</reference>
<organism evidence="2 3">
    <name type="scientific">Pedobacter nutrimenti</name>
    <dbReference type="NCBI Taxonomy" id="1241337"/>
    <lineage>
        <taxon>Bacteria</taxon>
        <taxon>Pseudomonadati</taxon>
        <taxon>Bacteroidota</taxon>
        <taxon>Sphingobacteriia</taxon>
        <taxon>Sphingobacteriales</taxon>
        <taxon>Sphingobacteriaceae</taxon>
        <taxon>Pedobacter</taxon>
    </lineage>
</organism>
<comment type="caution">
    <text evidence="2">The sequence shown here is derived from an EMBL/GenBank/DDBJ whole genome shotgun (WGS) entry which is preliminary data.</text>
</comment>